<dbReference type="OrthoDB" id="269872at2759"/>
<dbReference type="GO" id="GO:0008168">
    <property type="term" value="F:methyltransferase activity"/>
    <property type="evidence" value="ECO:0007669"/>
    <property type="project" value="InterPro"/>
</dbReference>
<dbReference type="STRING" id="503106.A0A218Z3K2"/>
<dbReference type="GO" id="GO:0005739">
    <property type="term" value="C:mitochondrion"/>
    <property type="evidence" value="ECO:0007669"/>
    <property type="project" value="TreeGrafter"/>
</dbReference>
<gene>
    <name evidence="2" type="ORF">B2J93_4686</name>
</gene>
<evidence type="ECO:0000313" key="2">
    <source>
        <dbReference type="EMBL" id="OWP01836.1"/>
    </source>
</evidence>
<dbReference type="InterPro" id="IPR029063">
    <property type="entry name" value="SAM-dependent_MTases_sf"/>
</dbReference>
<feature type="compositionally biased region" description="Basic and acidic residues" evidence="1">
    <location>
        <begin position="236"/>
        <end position="272"/>
    </location>
</feature>
<proteinExistence type="predicted"/>
<feature type="region of interest" description="Disordered" evidence="1">
    <location>
        <begin position="233"/>
        <end position="272"/>
    </location>
</feature>
<dbReference type="GO" id="GO:0003676">
    <property type="term" value="F:nucleic acid binding"/>
    <property type="evidence" value="ECO:0007669"/>
    <property type="project" value="InterPro"/>
</dbReference>
<evidence type="ECO:0000313" key="3">
    <source>
        <dbReference type="Proteomes" id="UP000242519"/>
    </source>
</evidence>
<comment type="caution">
    <text evidence="2">The sequence shown here is derived from an EMBL/GenBank/DDBJ whole genome shotgun (WGS) entry which is preliminary data.</text>
</comment>
<dbReference type="GO" id="GO:0032259">
    <property type="term" value="P:methylation"/>
    <property type="evidence" value="ECO:0007669"/>
    <property type="project" value="InterPro"/>
</dbReference>
<dbReference type="InterPro" id="IPR002052">
    <property type="entry name" value="DNA_methylase_N6_adenine_CS"/>
</dbReference>
<dbReference type="EMBL" id="MZNU01000257">
    <property type="protein sequence ID" value="OWP01836.1"/>
    <property type="molecule type" value="Genomic_DNA"/>
</dbReference>
<organism evidence="2 3">
    <name type="scientific">Diplocarpon coronariae</name>
    <dbReference type="NCBI Taxonomy" id="2795749"/>
    <lineage>
        <taxon>Eukaryota</taxon>
        <taxon>Fungi</taxon>
        <taxon>Dikarya</taxon>
        <taxon>Ascomycota</taxon>
        <taxon>Pezizomycotina</taxon>
        <taxon>Leotiomycetes</taxon>
        <taxon>Helotiales</taxon>
        <taxon>Drepanopezizaceae</taxon>
        <taxon>Diplocarpon</taxon>
    </lineage>
</organism>
<protein>
    <submittedName>
        <fullName evidence="2">Uncharacterized protein</fullName>
    </submittedName>
</protein>
<dbReference type="InterPro" id="IPR050320">
    <property type="entry name" value="N5-glutamine_MTase"/>
</dbReference>
<dbReference type="InParanoid" id="A0A218Z3K2"/>
<dbReference type="PANTHER" id="PTHR18895">
    <property type="entry name" value="HEMK METHYLTRANSFERASE"/>
    <property type="match status" value="1"/>
</dbReference>
<evidence type="ECO:0000256" key="1">
    <source>
        <dbReference type="SAM" id="MobiDB-lite"/>
    </source>
</evidence>
<keyword evidence="3" id="KW-1185">Reference proteome</keyword>
<feature type="compositionally biased region" description="Basic and acidic residues" evidence="1">
    <location>
        <begin position="48"/>
        <end position="63"/>
    </location>
</feature>
<dbReference type="AlphaFoldDB" id="A0A218Z3K2"/>
<reference evidence="2 3" key="1">
    <citation type="submission" date="2017-04" db="EMBL/GenBank/DDBJ databases">
        <title>Draft genome sequence of Marssonina coronaria NL1: causal agent of apple blotch.</title>
        <authorList>
            <person name="Cheng Q."/>
        </authorList>
    </citation>
    <scope>NUCLEOTIDE SEQUENCE [LARGE SCALE GENOMIC DNA]</scope>
    <source>
        <strain evidence="2 3">NL1</strain>
    </source>
</reference>
<dbReference type="PANTHER" id="PTHR18895:SF74">
    <property type="entry name" value="MTRF1L RELEASE FACTOR GLUTAMINE METHYLTRANSFERASE"/>
    <property type="match status" value="1"/>
</dbReference>
<dbReference type="Proteomes" id="UP000242519">
    <property type="component" value="Unassembled WGS sequence"/>
</dbReference>
<sequence>MRAGLLARAAKRHVQFRRYDVLSPSLIDEQLWETWAERSSANPGEDGAQIREERGQEGEERERNRVDIIISNPPYISQRAFDTETTRSVRNWEPRLALIPSDASTGTDDKQHAGKGGGKVPKIVGGVEVEDEDIFYVRLMAIHDLRYSKVCVMEVGDEEQAQRVVVLFNHLPLAHYNRIEFWRDQPSSSSAPGEDIFMFHKPGGHHIPFPVRGTGKIRAVVLFRDRLMPRHKHGSKWHEGERHEGESRMREKNESKRYGRQRERAGDDRPRF</sequence>
<dbReference type="PROSITE" id="PS00092">
    <property type="entry name" value="N6_MTASE"/>
    <property type="match status" value="1"/>
</dbReference>
<name>A0A218Z3K2_9HELO</name>
<dbReference type="Gene3D" id="3.40.50.150">
    <property type="entry name" value="Vaccinia Virus protein VP39"/>
    <property type="match status" value="1"/>
</dbReference>
<feature type="region of interest" description="Disordered" evidence="1">
    <location>
        <begin position="38"/>
        <end position="63"/>
    </location>
</feature>
<accession>A0A218Z3K2</accession>